<name>A0AAD8ECV5_DIPPU</name>
<feature type="transmembrane region" description="Helical" evidence="6">
    <location>
        <begin position="255"/>
        <end position="276"/>
    </location>
</feature>
<reference evidence="7" key="2">
    <citation type="submission" date="2023-05" db="EMBL/GenBank/DDBJ databases">
        <authorList>
            <person name="Fouks B."/>
        </authorList>
    </citation>
    <scope>NUCLEOTIDE SEQUENCE</scope>
    <source>
        <strain evidence="7">Stay&amp;Tobe</strain>
        <tissue evidence="7">Testes</tissue>
    </source>
</reference>
<keyword evidence="2 6" id="KW-1003">Cell membrane</keyword>
<feature type="transmembrane region" description="Helical" evidence="6">
    <location>
        <begin position="126"/>
        <end position="152"/>
    </location>
</feature>
<feature type="non-terminal residue" evidence="7">
    <location>
        <position position="320"/>
    </location>
</feature>
<comment type="subcellular location">
    <subcellularLocation>
        <location evidence="1 6">Cell membrane</location>
        <topology evidence="1 6">Multi-pass membrane protein</topology>
    </subcellularLocation>
</comment>
<feature type="transmembrane region" description="Helical" evidence="6">
    <location>
        <begin position="79"/>
        <end position="96"/>
    </location>
</feature>
<keyword evidence="4 6" id="KW-1133">Transmembrane helix</keyword>
<feature type="transmembrane region" description="Helical" evidence="6">
    <location>
        <begin position="288"/>
        <end position="311"/>
    </location>
</feature>
<keyword evidence="6" id="KW-0807">Transducer</keyword>
<evidence type="ECO:0000256" key="6">
    <source>
        <dbReference type="RuleBase" id="RU363108"/>
    </source>
</evidence>
<reference evidence="7" key="1">
    <citation type="journal article" date="2023" name="IScience">
        <title>Live-bearing cockroach genome reveals convergent evolutionary mechanisms linked to viviparity in insects and beyond.</title>
        <authorList>
            <person name="Fouks B."/>
            <person name="Harrison M.C."/>
            <person name="Mikhailova A.A."/>
            <person name="Marchal E."/>
            <person name="English S."/>
            <person name="Carruthers M."/>
            <person name="Jennings E.C."/>
            <person name="Chiamaka E.L."/>
            <person name="Frigard R.A."/>
            <person name="Pippel M."/>
            <person name="Attardo G.M."/>
            <person name="Benoit J.B."/>
            <person name="Bornberg-Bauer E."/>
            <person name="Tobe S.S."/>
        </authorList>
    </citation>
    <scope>NUCLEOTIDE SEQUENCE</scope>
    <source>
        <strain evidence="7">Stay&amp;Tobe</strain>
    </source>
</reference>
<evidence type="ECO:0000256" key="3">
    <source>
        <dbReference type="ARBA" id="ARBA00022692"/>
    </source>
</evidence>
<feature type="transmembrane region" description="Helical" evidence="6">
    <location>
        <begin position="6"/>
        <end position="25"/>
    </location>
</feature>
<evidence type="ECO:0000256" key="5">
    <source>
        <dbReference type="ARBA" id="ARBA00023136"/>
    </source>
</evidence>
<dbReference type="GO" id="GO:0050909">
    <property type="term" value="P:sensory perception of taste"/>
    <property type="evidence" value="ECO:0007669"/>
    <property type="project" value="InterPro"/>
</dbReference>
<dbReference type="GO" id="GO:0005886">
    <property type="term" value="C:plasma membrane"/>
    <property type="evidence" value="ECO:0007669"/>
    <property type="project" value="UniProtKB-SubCell"/>
</dbReference>
<dbReference type="EMBL" id="JASPKZ010007276">
    <property type="protein sequence ID" value="KAJ9585401.1"/>
    <property type="molecule type" value="Genomic_DNA"/>
</dbReference>
<gene>
    <name evidence="7" type="ORF">L9F63_002815</name>
</gene>
<sequence length="320" mass="37089">MDVYSAIFPVHIIFKVFGLAPININRGNKVIHCSKNLLIYNICLVLLFSSTFINIYDYLMTVTYYDETYITLLNDCVTLYVQAVGAVVCIVLPIIYRHKYTNIINDLHYTNVIMSNLSMRISYKNIYIYGTALTLLLLFVEIILTTTAYNVIYEKQNYYAILNYIYIFTFPSFTNAAMKSQFETLVIILSININCLNKYLEDLIVLSKFSACEGIILNKIQNSRNGRDLITTISKIYDTFVKNAQILNEIFSLQMLLFLVYDFVVILDNSYYFIYIQVTSHNEEGNKLLLSAIVICFIWDSTRLCITVFICTNFNHQVSH</sequence>
<protein>
    <recommendedName>
        <fullName evidence="6">Gustatory receptor</fullName>
    </recommendedName>
</protein>
<evidence type="ECO:0000256" key="2">
    <source>
        <dbReference type="ARBA" id="ARBA00022475"/>
    </source>
</evidence>
<keyword evidence="6" id="KW-0675">Receptor</keyword>
<evidence type="ECO:0000256" key="1">
    <source>
        <dbReference type="ARBA" id="ARBA00004651"/>
    </source>
</evidence>
<comment type="caution">
    <text evidence="7">The sequence shown here is derived from an EMBL/GenBank/DDBJ whole genome shotgun (WGS) entry which is preliminary data.</text>
</comment>
<dbReference type="Proteomes" id="UP001233999">
    <property type="component" value="Unassembled WGS sequence"/>
</dbReference>
<evidence type="ECO:0000313" key="7">
    <source>
        <dbReference type="EMBL" id="KAJ9585401.1"/>
    </source>
</evidence>
<feature type="transmembrane region" description="Helical" evidence="6">
    <location>
        <begin position="37"/>
        <end position="59"/>
    </location>
</feature>
<keyword evidence="5 6" id="KW-0472">Membrane</keyword>
<dbReference type="GO" id="GO:0007165">
    <property type="term" value="P:signal transduction"/>
    <property type="evidence" value="ECO:0007669"/>
    <property type="project" value="UniProtKB-KW"/>
</dbReference>
<evidence type="ECO:0000256" key="4">
    <source>
        <dbReference type="ARBA" id="ARBA00022989"/>
    </source>
</evidence>
<comment type="similarity">
    <text evidence="6">Belongs to the insect chemoreceptor superfamily. Gustatory receptor (GR) family.</text>
</comment>
<keyword evidence="3 6" id="KW-0812">Transmembrane</keyword>
<organism evidence="7 8">
    <name type="scientific">Diploptera punctata</name>
    <name type="common">Pacific beetle cockroach</name>
    <dbReference type="NCBI Taxonomy" id="6984"/>
    <lineage>
        <taxon>Eukaryota</taxon>
        <taxon>Metazoa</taxon>
        <taxon>Ecdysozoa</taxon>
        <taxon>Arthropoda</taxon>
        <taxon>Hexapoda</taxon>
        <taxon>Insecta</taxon>
        <taxon>Pterygota</taxon>
        <taxon>Neoptera</taxon>
        <taxon>Polyneoptera</taxon>
        <taxon>Dictyoptera</taxon>
        <taxon>Blattodea</taxon>
        <taxon>Blaberoidea</taxon>
        <taxon>Blaberidae</taxon>
        <taxon>Diplopterinae</taxon>
        <taxon>Diploptera</taxon>
    </lineage>
</organism>
<dbReference type="InterPro" id="IPR013604">
    <property type="entry name" value="7TM_chemorcpt"/>
</dbReference>
<proteinExistence type="inferred from homology"/>
<dbReference type="Pfam" id="PF08395">
    <property type="entry name" value="7tm_7"/>
    <property type="match status" value="1"/>
</dbReference>
<accession>A0AAD8ECV5</accession>
<feature type="transmembrane region" description="Helical" evidence="6">
    <location>
        <begin position="158"/>
        <end position="178"/>
    </location>
</feature>
<dbReference type="AlphaFoldDB" id="A0AAD8ECV5"/>
<keyword evidence="8" id="KW-1185">Reference proteome</keyword>
<comment type="function">
    <text evidence="6">Gustatory receptor which mediates acceptance or avoidance behavior, depending on its substrates.</text>
</comment>
<evidence type="ECO:0000313" key="8">
    <source>
        <dbReference type="Proteomes" id="UP001233999"/>
    </source>
</evidence>